<organism evidence="6 7">
    <name type="scientific">Desulfosarcina widdelii</name>
    <dbReference type="NCBI Taxonomy" id="947919"/>
    <lineage>
        <taxon>Bacteria</taxon>
        <taxon>Pseudomonadati</taxon>
        <taxon>Thermodesulfobacteriota</taxon>
        <taxon>Desulfobacteria</taxon>
        <taxon>Desulfobacterales</taxon>
        <taxon>Desulfosarcinaceae</taxon>
        <taxon>Desulfosarcina</taxon>
    </lineage>
</organism>
<dbReference type="Proteomes" id="UP000427769">
    <property type="component" value="Chromosome"/>
</dbReference>
<dbReference type="Gene3D" id="2.60.120.10">
    <property type="entry name" value="Jelly Rolls"/>
    <property type="match status" value="2"/>
</dbReference>
<dbReference type="InterPro" id="IPR000595">
    <property type="entry name" value="cNMP-bd_dom"/>
</dbReference>
<dbReference type="InterPro" id="IPR051349">
    <property type="entry name" value="Hydrogenase_assoc-protein"/>
</dbReference>
<protein>
    <recommendedName>
        <fullName evidence="5">Cyclic nucleotide-binding domain-containing protein</fullName>
    </recommendedName>
</protein>
<dbReference type="AlphaFoldDB" id="A0A5K7Z585"/>
<dbReference type="Gene3D" id="3.40.50.700">
    <property type="entry name" value="NADH:ubiquinone oxidoreductase-like, 20kDa subunit"/>
    <property type="match status" value="1"/>
</dbReference>
<gene>
    <name evidence="6" type="ORF">DSCW_32870</name>
</gene>
<sequence length="615" mass="67837">MNRSYGPELFGSTFRRGEIVFRQGDPGDVMYIIQSGAVEVSQCQNGRDTVLAILEKGDFFGEMALLQNDVRSATVTAISHTRLIPLTKTLLIERLECDSDVSLHLLRKLIQRLQRAHHRYRKALRENEAFRNAMAAGKTFSDEGREKTPGAAADALHDGADLANDLLMAHSDSGMAHFRHHAAEGETIFYEGDTGDCMYLVVRGTVGISKHAAHDSRFIDTIGPGDFFGEMALITDMPRSATVTALEPTDLIVIDKQRFLEGIHTEPRLIVALIKTLILRLSCLEAMLADPGHARVPQRSVWIPKLVKRNRVSISFVSLSTCAGCSAVLLDQPLLAKILSKASIDYCQMLMDRETLPQSEVIVVDGVVRLKEDQMRLEEARRKCRYLVAWGTCAAFTGIPGLANHFEVESLIEESYGATDDAFSYYLSGSSGMPRGDADAINRIDLQRRAFTIDTFEKVDYYIPGCPPDPTMLCDLIEELTGGQTAKTAPVVCSKCNRKPAKGYPGSVSSSRLPVERICFNSLGRICLGFMTRGGHDAMCPKGGLPCWGCRGPSKKTIIDIKNGDTVDEIAARGIAQRRGVPVDDLRETIKKIKQSGHFMLNLESDAIDKLLRVR</sequence>
<dbReference type="SUPFAM" id="SSF56770">
    <property type="entry name" value="HydA/Nqo6-like"/>
    <property type="match status" value="1"/>
</dbReference>
<evidence type="ECO:0000256" key="1">
    <source>
        <dbReference type="ARBA" id="ARBA00004418"/>
    </source>
</evidence>
<feature type="coiled-coil region" evidence="4">
    <location>
        <begin position="106"/>
        <end position="133"/>
    </location>
</feature>
<dbReference type="InterPro" id="IPR018488">
    <property type="entry name" value="cNMP-bd_CS"/>
</dbReference>
<keyword evidence="3" id="KW-0560">Oxidoreductase</keyword>
<dbReference type="PROSITE" id="PS50042">
    <property type="entry name" value="CNMP_BINDING_3"/>
    <property type="match status" value="2"/>
</dbReference>
<dbReference type="PANTHER" id="PTHR42845">
    <property type="entry name" value="COENZYME F420-REDUCING HYDROGENASE, GAMMA SUBUNIT"/>
    <property type="match status" value="1"/>
</dbReference>
<dbReference type="SMART" id="SM00100">
    <property type="entry name" value="cNMP"/>
    <property type="match status" value="2"/>
</dbReference>
<dbReference type="InterPro" id="IPR006137">
    <property type="entry name" value="NADH_UbQ_OxRdtase-like_20kDa"/>
</dbReference>
<evidence type="ECO:0000256" key="4">
    <source>
        <dbReference type="SAM" id="Coils"/>
    </source>
</evidence>
<dbReference type="GO" id="GO:0016491">
    <property type="term" value="F:oxidoreductase activity"/>
    <property type="evidence" value="ECO:0007669"/>
    <property type="project" value="UniProtKB-KW"/>
</dbReference>
<dbReference type="Pfam" id="PF00027">
    <property type="entry name" value="cNMP_binding"/>
    <property type="match status" value="2"/>
</dbReference>
<evidence type="ECO:0000256" key="2">
    <source>
        <dbReference type="ARBA" id="ARBA00022764"/>
    </source>
</evidence>
<feature type="domain" description="Cyclic nucleotide-binding" evidence="5">
    <location>
        <begin position="177"/>
        <end position="259"/>
    </location>
</feature>
<dbReference type="PROSITE" id="PS00889">
    <property type="entry name" value="CNMP_BINDING_2"/>
    <property type="match status" value="2"/>
</dbReference>
<dbReference type="InterPro" id="IPR018490">
    <property type="entry name" value="cNMP-bd_dom_sf"/>
</dbReference>
<dbReference type="GO" id="GO:0042597">
    <property type="term" value="C:periplasmic space"/>
    <property type="evidence" value="ECO:0007669"/>
    <property type="project" value="UniProtKB-SubCell"/>
</dbReference>
<dbReference type="EMBL" id="AP021875">
    <property type="protein sequence ID" value="BBO75870.1"/>
    <property type="molecule type" value="Genomic_DNA"/>
</dbReference>
<keyword evidence="7" id="KW-1185">Reference proteome</keyword>
<dbReference type="PANTHER" id="PTHR42845:SF2">
    <property type="entry name" value="F420-NON-REDUCING HYDROGENASE VHU SUBUNIT G"/>
    <property type="match status" value="1"/>
</dbReference>
<keyword evidence="4" id="KW-0175">Coiled coil</keyword>
<proteinExistence type="predicted"/>
<comment type="subcellular location">
    <subcellularLocation>
        <location evidence="1">Periplasm</location>
    </subcellularLocation>
</comment>
<dbReference type="PRINTS" id="PR00103">
    <property type="entry name" value="CAMPKINASE"/>
</dbReference>
<dbReference type="SUPFAM" id="SSF51206">
    <property type="entry name" value="cAMP-binding domain-like"/>
    <property type="match status" value="2"/>
</dbReference>
<name>A0A5K7Z585_9BACT</name>
<accession>A0A5K7Z585</accession>
<dbReference type="RefSeq" id="WP_170302328.1">
    <property type="nucleotide sequence ID" value="NZ_AP021875.1"/>
</dbReference>
<keyword evidence="2" id="KW-0574">Periplasm</keyword>
<evidence type="ECO:0000313" key="7">
    <source>
        <dbReference type="Proteomes" id="UP000427769"/>
    </source>
</evidence>
<evidence type="ECO:0000313" key="6">
    <source>
        <dbReference type="EMBL" id="BBO75870.1"/>
    </source>
</evidence>
<reference evidence="6 7" key="1">
    <citation type="submission" date="2019-11" db="EMBL/GenBank/DDBJ databases">
        <title>Comparative genomics of hydrocarbon-degrading Desulfosarcina strains.</title>
        <authorList>
            <person name="Watanabe M."/>
            <person name="Kojima H."/>
            <person name="Fukui M."/>
        </authorList>
    </citation>
    <scope>NUCLEOTIDE SEQUENCE [LARGE SCALE GENOMIC DNA]</scope>
    <source>
        <strain evidence="6 7">PP31</strain>
    </source>
</reference>
<evidence type="ECO:0000259" key="5">
    <source>
        <dbReference type="PROSITE" id="PS50042"/>
    </source>
</evidence>
<evidence type="ECO:0000256" key="3">
    <source>
        <dbReference type="ARBA" id="ARBA00023002"/>
    </source>
</evidence>
<dbReference type="KEGG" id="dwd:DSCW_32870"/>
<dbReference type="InterPro" id="IPR014710">
    <property type="entry name" value="RmlC-like_jellyroll"/>
</dbReference>
<dbReference type="GO" id="GO:0051536">
    <property type="term" value="F:iron-sulfur cluster binding"/>
    <property type="evidence" value="ECO:0007669"/>
    <property type="project" value="InterPro"/>
</dbReference>
<dbReference type="Pfam" id="PF01058">
    <property type="entry name" value="Oxidored_q6"/>
    <property type="match status" value="1"/>
</dbReference>
<dbReference type="InterPro" id="IPR037024">
    <property type="entry name" value="NiFe_Hase_small_N_sf"/>
</dbReference>
<dbReference type="CDD" id="cd00038">
    <property type="entry name" value="CAP_ED"/>
    <property type="match status" value="2"/>
</dbReference>
<feature type="domain" description="Cyclic nucleotide-binding" evidence="5">
    <location>
        <begin position="14"/>
        <end position="112"/>
    </location>
</feature>